<evidence type="ECO:0000256" key="9">
    <source>
        <dbReference type="ARBA" id="ARBA00022679"/>
    </source>
</evidence>
<accession>A0A4R6MWL0</accession>
<comment type="caution">
    <text evidence="19">The sequence shown here is derived from an EMBL/GenBank/DDBJ whole genome shotgun (WGS) entry which is preliminary data.</text>
</comment>
<name>A0A4R6MWL0_9BURK</name>
<dbReference type="NCBIfam" id="NF000648">
    <property type="entry name" value="PRK00026.1"/>
    <property type="match status" value="1"/>
</dbReference>
<evidence type="ECO:0000256" key="6">
    <source>
        <dbReference type="ARBA" id="ARBA00014679"/>
    </source>
</evidence>
<dbReference type="Gene3D" id="3.40.1280.10">
    <property type="match status" value="1"/>
</dbReference>
<keyword evidence="20" id="KW-1185">Reference proteome</keyword>
<evidence type="ECO:0000313" key="19">
    <source>
        <dbReference type="EMBL" id="TDP06590.1"/>
    </source>
</evidence>
<keyword evidence="9 15" id="KW-0808">Transferase</keyword>
<dbReference type="InterPro" id="IPR029026">
    <property type="entry name" value="tRNA_m1G_MTases_N"/>
</dbReference>
<comment type="subunit">
    <text evidence="4 15 17">Homodimer.</text>
</comment>
<evidence type="ECO:0000256" key="1">
    <source>
        <dbReference type="ARBA" id="ARBA00002634"/>
    </source>
</evidence>
<evidence type="ECO:0000256" key="2">
    <source>
        <dbReference type="ARBA" id="ARBA00004496"/>
    </source>
</evidence>
<evidence type="ECO:0000256" key="8">
    <source>
        <dbReference type="ARBA" id="ARBA00022603"/>
    </source>
</evidence>
<protein>
    <recommendedName>
        <fullName evidence="6 15">tRNA (guanine-N(1)-)-methyltransferase</fullName>
        <ecNumber evidence="5 15">2.1.1.228</ecNumber>
    </recommendedName>
    <alternativeName>
        <fullName evidence="12 15">M1G-methyltransferase</fullName>
    </alternativeName>
    <alternativeName>
        <fullName evidence="13 15">tRNA [GM37] methyltransferase</fullName>
    </alternativeName>
</protein>
<dbReference type="InterPro" id="IPR016009">
    <property type="entry name" value="tRNA_MeTrfase_TRMD/TRM10"/>
</dbReference>
<comment type="function">
    <text evidence="1 15 17">Specifically methylates guanosine-37 in various tRNAs.</text>
</comment>
<dbReference type="GO" id="GO:0052906">
    <property type="term" value="F:tRNA (guanine(37)-N1)-methyltransferase activity"/>
    <property type="evidence" value="ECO:0007669"/>
    <property type="project" value="UniProtKB-UniRule"/>
</dbReference>
<evidence type="ECO:0000256" key="15">
    <source>
        <dbReference type="HAMAP-Rule" id="MF_00605"/>
    </source>
</evidence>
<evidence type="ECO:0000256" key="5">
    <source>
        <dbReference type="ARBA" id="ARBA00012807"/>
    </source>
</evidence>
<feature type="binding site" evidence="15 16">
    <location>
        <begin position="138"/>
        <end position="143"/>
    </location>
    <ligand>
        <name>S-adenosyl-L-methionine</name>
        <dbReference type="ChEBI" id="CHEBI:59789"/>
    </ligand>
</feature>
<dbReference type="SUPFAM" id="SSF75217">
    <property type="entry name" value="alpha/beta knot"/>
    <property type="match status" value="1"/>
</dbReference>
<evidence type="ECO:0000256" key="12">
    <source>
        <dbReference type="ARBA" id="ARBA00029736"/>
    </source>
</evidence>
<comment type="subcellular location">
    <subcellularLocation>
        <location evidence="2 15 17">Cytoplasm</location>
    </subcellularLocation>
</comment>
<evidence type="ECO:0000256" key="13">
    <source>
        <dbReference type="ARBA" id="ARBA00033392"/>
    </source>
</evidence>
<dbReference type="InterPro" id="IPR029028">
    <property type="entry name" value="Alpha/beta_knot_MTases"/>
</dbReference>
<dbReference type="AlphaFoldDB" id="A0A4R6MWL0"/>
<evidence type="ECO:0000256" key="10">
    <source>
        <dbReference type="ARBA" id="ARBA00022691"/>
    </source>
</evidence>
<dbReference type="EC" id="2.1.1.228" evidence="5 15"/>
<keyword evidence="11 15" id="KW-0819">tRNA processing</keyword>
<dbReference type="FunFam" id="3.40.1280.10:FF:000001">
    <property type="entry name" value="tRNA (guanine-N(1)-)-methyltransferase"/>
    <property type="match status" value="1"/>
</dbReference>
<evidence type="ECO:0000313" key="20">
    <source>
        <dbReference type="Proteomes" id="UP000295357"/>
    </source>
</evidence>
<comment type="similarity">
    <text evidence="3 15 17">Belongs to the RNA methyltransferase TrmD family.</text>
</comment>
<gene>
    <name evidence="15" type="primary">trmD</name>
    <name evidence="19" type="ORF">DFR39_10858</name>
</gene>
<dbReference type="FunFam" id="1.10.1270.20:FF:000001">
    <property type="entry name" value="tRNA (guanine-N(1)-)-methyltransferase"/>
    <property type="match status" value="1"/>
</dbReference>
<dbReference type="EMBL" id="SNXE01000008">
    <property type="protein sequence ID" value="TDP06590.1"/>
    <property type="molecule type" value="Genomic_DNA"/>
</dbReference>
<evidence type="ECO:0000256" key="17">
    <source>
        <dbReference type="RuleBase" id="RU003464"/>
    </source>
</evidence>
<dbReference type="Proteomes" id="UP000295357">
    <property type="component" value="Unassembled WGS sequence"/>
</dbReference>
<reference evidence="19 20" key="1">
    <citation type="submission" date="2019-03" db="EMBL/GenBank/DDBJ databases">
        <title>Genomic Encyclopedia of Type Strains, Phase IV (KMG-IV): sequencing the most valuable type-strain genomes for metagenomic binning, comparative biology and taxonomic classification.</title>
        <authorList>
            <person name="Goeker M."/>
        </authorList>
    </citation>
    <scope>NUCLEOTIDE SEQUENCE [LARGE SCALE GENOMIC DNA]</scope>
    <source>
        <strain evidence="19 20">DSM 25082</strain>
    </source>
</reference>
<dbReference type="PANTHER" id="PTHR46417">
    <property type="entry name" value="TRNA (GUANINE-N(1)-)-METHYLTRANSFERASE"/>
    <property type="match status" value="1"/>
</dbReference>
<organism evidence="19 20">
    <name type="scientific">Roseateles asaccharophilus</name>
    <dbReference type="NCBI Taxonomy" id="582607"/>
    <lineage>
        <taxon>Bacteria</taxon>
        <taxon>Pseudomonadati</taxon>
        <taxon>Pseudomonadota</taxon>
        <taxon>Betaproteobacteria</taxon>
        <taxon>Burkholderiales</taxon>
        <taxon>Sphaerotilaceae</taxon>
        <taxon>Roseateles</taxon>
    </lineage>
</organism>
<dbReference type="InterPro" id="IPR023148">
    <property type="entry name" value="tRNA_m1G_MeTrfase_C_sf"/>
</dbReference>
<keyword evidence="10 15" id="KW-0949">S-adenosyl-L-methionine</keyword>
<dbReference type="PIRSF" id="PIRSF000386">
    <property type="entry name" value="tRNA_mtase"/>
    <property type="match status" value="1"/>
</dbReference>
<evidence type="ECO:0000256" key="11">
    <source>
        <dbReference type="ARBA" id="ARBA00022694"/>
    </source>
</evidence>
<evidence type="ECO:0000256" key="4">
    <source>
        <dbReference type="ARBA" id="ARBA00011738"/>
    </source>
</evidence>
<dbReference type="GO" id="GO:0005829">
    <property type="term" value="C:cytosol"/>
    <property type="evidence" value="ECO:0007669"/>
    <property type="project" value="TreeGrafter"/>
</dbReference>
<evidence type="ECO:0000259" key="18">
    <source>
        <dbReference type="Pfam" id="PF01746"/>
    </source>
</evidence>
<keyword evidence="7 15" id="KW-0963">Cytoplasm</keyword>
<evidence type="ECO:0000256" key="3">
    <source>
        <dbReference type="ARBA" id="ARBA00007630"/>
    </source>
</evidence>
<dbReference type="OrthoDB" id="9807416at2"/>
<proteinExistence type="inferred from homology"/>
<feature type="binding site" evidence="15 16">
    <location>
        <position position="118"/>
    </location>
    <ligand>
        <name>S-adenosyl-L-methionine</name>
        <dbReference type="ChEBI" id="CHEBI:59789"/>
    </ligand>
</feature>
<keyword evidence="8 15" id="KW-0489">Methyltransferase</keyword>
<sequence>MRFDLITLFPELFGPHLSVGVTRRAFESRQVDVRLWQLRDYAEDNYRRVDDRPYGGGPGMVMLVEPLERALAAVKAQRLAESAEAAPAIIHFSPTGRRIDQALVQELASSPGAVLLCGRYEGMDQRFLDRHVTLELSLGDFVLSGGELPALALLDAIARLQPGVLNDAASHQQDSFSDGLLDCPHYSRPELLHTPEGEALPVPPVLLSGHHAQIARWRRERSLALTWARRPELIEAARQAGRLSRADEKFLATLTKPDSPL</sequence>
<dbReference type="PANTHER" id="PTHR46417:SF1">
    <property type="entry name" value="TRNA (GUANINE-N(1)-)-METHYLTRANSFERASE"/>
    <property type="match status" value="1"/>
</dbReference>
<dbReference type="RefSeq" id="WP_133604694.1">
    <property type="nucleotide sequence ID" value="NZ_JAUFPJ010000009.1"/>
</dbReference>
<evidence type="ECO:0000256" key="7">
    <source>
        <dbReference type="ARBA" id="ARBA00022490"/>
    </source>
</evidence>
<dbReference type="HAMAP" id="MF_00605">
    <property type="entry name" value="TrmD"/>
    <property type="match status" value="1"/>
</dbReference>
<dbReference type="CDD" id="cd18080">
    <property type="entry name" value="TrmD-like"/>
    <property type="match status" value="1"/>
</dbReference>
<dbReference type="InterPro" id="IPR002649">
    <property type="entry name" value="tRNA_m1G_MeTrfase_TrmD"/>
</dbReference>
<dbReference type="NCBIfam" id="TIGR00088">
    <property type="entry name" value="trmD"/>
    <property type="match status" value="1"/>
</dbReference>
<dbReference type="Gene3D" id="1.10.1270.20">
    <property type="entry name" value="tRNA(m1g37)methyltransferase, domain 2"/>
    <property type="match status" value="1"/>
</dbReference>
<comment type="catalytic activity">
    <reaction evidence="14 15 17">
        <text>guanosine(37) in tRNA + S-adenosyl-L-methionine = N(1)-methylguanosine(37) in tRNA + S-adenosyl-L-homocysteine + H(+)</text>
        <dbReference type="Rhea" id="RHEA:36899"/>
        <dbReference type="Rhea" id="RHEA-COMP:10145"/>
        <dbReference type="Rhea" id="RHEA-COMP:10147"/>
        <dbReference type="ChEBI" id="CHEBI:15378"/>
        <dbReference type="ChEBI" id="CHEBI:57856"/>
        <dbReference type="ChEBI" id="CHEBI:59789"/>
        <dbReference type="ChEBI" id="CHEBI:73542"/>
        <dbReference type="ChEBI" id="CHEBI:74269"/>
        <dbReference type="EC" id="2.1.1.228"/>
    </reaction>
</comment>
<dbReference type="GO" id="GO:0002939">
    <property type="term" value="P:tRNA N1-guanine methylation"/>
    <property type="evidence" value="ECO:0007669"/>
    <property type="project" value="TreeGrafter"/>
</dbReference>
<evidence type="ECO:0000256" key="14">
    <source>
        <dbReference type="ARBA" id="ARBA00047783"/>
    </source>
</evidence>
<dbReference type="Pfam" id="PF01746">
    <property type="entry name" value="tRNA_m1G_MT"/>
    <property type="match status" value="1"/>
</dbReference>
<feature type="domain" description="tRNA methyltransferase TRMD/TRM10-type" evidence="18">
    <location>
        <begin position="1"/>
        <end position="235"/>
    </location>
</feature>
<evidence type="ECO:0000256" key="16">
    <source>
        <dbReference type="PIRSR" id="PIRSR000386-1"/>
    </source>
</evidence>